<dbReference type="Gene3D" id="1.10.1740.10">
    <property type="match status" value="1"/>
</dbReference>
<reference evidence="8 9" key="1">
    <citation type="submission" date="2019-01" db="EMBL/GenBank/DDBJ databases">
        <authorList>
            <person name="Chen W.-M."/>
        </authorList>
    </citation>
    <scope>NUCLEOTIDE SEQUENCE [LARGE SCALE GENOMIC DNA]</scope>
    <source>
        <strain evidence="8 9">FSY-9</strain>
    </source>
</reference>
<proteinExistence type="inferred from homology"/>
<dbReference type="RefSeq" id="WP_127709231.1">
    <property type="nucleotide sequence ID" value="NZ_SACO01000007.1"/>
</dbReference>
<dbReference type="Pfam" id="PF08281">
    <property type="entry name" value="Sigma70_r4_2"/>
    <property type="match status" value="1"/>
</dbReference>
<dbReference type="Pfam" id="PF04542">
    <property type="entry name" value="Sigma70_r2"/>
    <property type="match status" value="1"/>
</dbReference>
<organism evidence="8 9">
    <name type="scientific">Novosphingobium umbonatum</name>
    <dbReference type="NCBI Taxonomy" id="1908524"/>
    <lineage>
        <taxon>Bacteria</taxon>
        <taxon>Pseudomonadati</taxon>
        <taxon>Pseudomonadota</taxon>
        <taxon>Alphaproteobacteria</taxon>
        <taxon>Sphingomonadales</taxon>
        <taxon>Sphingomonadaceae</taxon>
        <taxon>Novosphingobium</taxon>
    </lineage>
</organism>
<dbReference type="InterPro" id="IPR036388">
    <property type="entry name" value="WH-like_DNA-bd_sf"/>
</dbReference>
<evidence type="ECO:0000313" key="8">
    <source>
        <dbReference type="EMBL" id="RVU04585.1"/>
    </source>
</evidence>
<dbReference type="InterPro" id="IPR013325">
    <property type="entry name" value="RNA_pol_sigma_r2"/>
</dbReference>
<feature type="domain" description="RNA polymerase sigma-70 region 2" evidence="6">
    <location>
        <begin position="28"/>
        <end position="93"/>
    </location>
</feature>
<dbReference type="AlphaFoldDB" id="A0A437N3U4"/>
<name>A0A437N3U4_9SPHN</name>
<dbReference type="SUPFAM" id="SSF88659">
    <property type="entry name" value="Sigma3 and sigma4 domains of RNA polymerase sigma factors"/>
    <property type="match status" value="1"/>
</dbReference>
<evidence type="ECO:0000256" key="4">
    <source>
        <dbReference type="ARBA" id="ARBA00023125"/>
    </source>
</evidence>
<dbReference type="GO" id="GO:0016987">
    <property type="term" value="F:sigma factor activity"/>
    <property type="evidence" value="ECO:0007669"/>
    <property type="project" value="UniProtKB-KW"/>
</dbReference>
<evidence type="ECO:0000256" key="5">
    <source>
        <dbReference type="ARBA" id="ARBA00023163"/>
    </source>
</evidence>
<dbReference type="InterPro" id="IPR039425">
    <property type="entry name" value="RNA_pol_sigma-70-like"/>
</dbReference>
<evidence type="ECO:0000313" key="9">
    <source>
        <dbReference type="Proteomes" id="UP000282837"/>
    </source>
</evidence>
<keyword evidence="2" id="KW-0805">Transcription regulation</keyword>
<accession>A0A437N3U4</accession>
<dbReference type="Gene3D" id="1.10.10.10">
    <property type="entry name" value="Winged helix-like DNA-binding domain superfamily/Winged helix DNA-binding domain"/>
    <property type="match status" value="1"/>
</dbReference>
<comment type="similarity">
    <text evidence="1">Belongs to the sigma-70 factor family. ECF subfamily.</text>
</comment>
<keyword evidence="5" id="KW-0804">Transcription</keyword>
<dbReference type="GO" id="GO:0006352">
    <property type="term" value="P:DNA-templated transcription initiation"/>
    <property type="evidence" value="ECO:0007669"/>
    <property type="project" value="InterPro"/>
</dbReference>
<evidence type="ECO:0000256" key="1">
    <source>
        <dbReference type="ARBA" id="ARBA00010641"/>
    </source>
</evidence>
<dbReference type="NCBIfam" id="TIGR02937">
    <property type="entry name" value="sigma70-ECF"/>
    <property type="match status" value="1"/>
</dbReference>
<protein>
    <submittedName>
        <fullName evidence="8">RNA polymerase sigma factor</fullName>
    </submittedName>
</protein>
<evidence type="ECO:0000256" key="3">
    <source>
        <dbReference type="ARBA" id="ARBA00023082"/>
    </source>
</evidence>
<comment type="caution">
    <text evidence="8">The sequence shown here is derived from an EMBL/GenBank/DDBJ whole genome shotgun (WGS) entry which is preliminary data.</text>
</comment>
<dbReference type="SUPFAM" id="SSF88946">
    <property type="entry name" value="Sigma2 domain of RNA polymerase sigma factors"/>
    <property type="match status" value="1"/>
</dbReference>
<dbReference type="EMBL" id="SACO01000007">
    <property type="protein sequence ID" value="RVU04585.1"/>
    <property type="molecule type" value="Genomic_DNA"/>
</dbReference>
<dbReference type="Proteomes" id="UP000282837">
    <property type="component" value="Unassembled WGS sequence"/>
</dbReference>
<gene>
    <name evidence="8" type="ORF">EOE18_10415</name>
</gene>
<keyword evidence="4" id="KW-0238">DNA-binding</keyword>
<keyword evidence="9" id="KW-1185">Reference proteome</keyword>
<dbReference type="PANTHER" id="PTHR43133">
    <property type="entry name" value="RNA POLYMERASE ECF-TYPE SIGMA FACTO"/>
    <property type="match status" value="1"/>
</dbReference>
<sequence length="188" mass="21149">MTLQVADLDDRDLASLASGGNHVASTELVRRHRDWVYRLIRSQIGDPDESLDVTQASFVAAFGALERFDRARPFKHWLARIALNKCKDWKRRALARRFFSAAAPLAEVENVADQTPGVEAVSADKSELRRTLRAISELPTSLREPLVLRTIDEHSQADTAKILGITEKAVEARVRRARARLAEKLKKL</sequence>
<dbReference type="InterPro" id="IPR013249">
    <property type="entry name" value="RNA_pol_sigma70_r4_t2"/>
</dbReference>
<dbReference type="GO" id="GO:0003677">
    <property type="term" value="F:DNA binding"/>
    <property type="evidence" value="ECO:0007669"/>
    <property type="project" value="UniProtKB-KW"/>
</dbReference>
<dbReference type="PANTHER" id="PTHR43133:SF8">
    <property type="entry name" value="RNA POLYMERASE SIGMA FACTOR HI_1459-RELATED"/>
    <property type="match status" value="1"/>
</dbReference>
<dbReference type="InterPro" id="IPR014284">
    <property type="entry name" value="RNA_pol_sigma-70_dom"/>
</dbReference>
<keyword evidence="3" id="KW-0731">Sigma factor</keyword>
<evidence type="ECO:0000256" key="2">
    <source>
        <dbReference type="ARBA" id="ARBA00023015"/>
    </source>
</evidence>
<evidence type="ECO:0000259" key="6">
    <source>
        <dbReference type="Pfam" id="PF04542"/>
    </source>
</evidence>
<dbReference type="OrthoDB" id="7041663at2"/>
<evidence type="ECO:0000259" key="7">
    <source>
        <dbReference type="Pfam" id="PF08281"/>
    </source>
</evidence>
<feature type="domain" description="RNA polymerase sigma factor 70 region 4 type 2" evidence="7">
    <location>
        <begin position="130"/>
        <end position="181"/>
    </location>
</feature>
<dbReference type="InterPro" id="IPR007627">
    <property type="entry name" value="RNA_pol_sigma70_r2"/>
</dbReference>
<dbReference type="InterPro" id="IPR013324">
    <property type="entry name" value="RNA_pol_sigma_r3/r4-like"/>
</dbReference>